<dbReference type="PANTHER" id="PTHR34580">
    <property type="match status" value="1"/>
</dbReference>
<dbReference type="InterPro" id="IPR051534">
    <property type="entry name" value="CBASS_pafABC_assoc_protein"/>
</dbReference>
<dbReference type="Pfam" id="PF13280">
    <property type="entry name" value="WYL"/>
    <property type="match status" value="1"/>
</dbReference>
<name>A0ABP8Z8C5_9ACTN</name>
<dbReference type="EMBL" id="BAABIE010000008">
    <property type="protein sequence ID" value="GAA4749473.1"/>
    <property type="molecule type" value="Genomic_DNA"/>
</dbReference>
<dbReference type="PROSITE" id="PS52050">
    <property type="entry name" value="WYL"/>
    <property type="match status" value="1"/>
</dbReference>
<evidence type="ECO:0000259" key="1">
    <source>
        <dbReference type="Pfam" id="PF13280"/>
    </source>
</evidence>
<dbReference type="Proteomes" id="UP001500822">
    <property type="component" value="Unassembled WGS sequence"/>
</dbReference>
<proteinExistence type="predicted"/>
<gene>
    <name evidence="3" type="ORF">GCM10023217_19740</name>
</gene>
<evidence type="ECO:0000313" key="3">
    <source>
        <dbReference type="EMBL" id="GAA4749473.1"/>
    </source>
</evidence>
<evidence type="ECO:0000259" key="2">
    <source>
        <dbReference type="Pfam" id="PF19187"/>
    </source>
</evidence>
<organism evidence="3 4">
    <name type="scientific">Gordonia alkaliphila</name>
    <dbReference type="NCBI Taxonomy" id="1053547"/>
    <lineage>
        <taxon>Bacteria</taxon>
        <taxon>Bacillati</taxon>
        <taxon>Actinomycetota</taxon>
        <taxon>Actinomycetes</taxon>
        <taxon>Mycobacteriales</taxon>
        <taxon>Gordoniaceae</taxon>
        <taxon>Gordonia</taxon>
    </lineage>
</organism>
<dbReference type="InterPro" id="IPR026881">
    <property type="entry name" value="WYL_dom"/>
</dbReference>
<sequence>MSPAPSRFSRLLAMVPYFLARQGIEMSVAAAELGVTQAQLKTDLEQLYVCGLPGHAGGDLIDIQFWDGYVTVLFTAGIDRPLRLTGTEANVLLVALRMLLDAQGALAGDAIRRAVAKVEEAAGASRAVVIDDGTDRAEHPASAAIREAVAAKRALALRYYTPSRDALTERIVDPIRVQVVDGTSYLDAWCRESQGRRIFRFDRVQEATVLPEASNPPADVVAVPVALPTHDASLPVARLAIDPSAVWVVEYYQARLLEEADPADPTAPVLAELTYASPEWLARLVQSLGGRVSVVSDDERSRQVRALIDASAGAALARYGAVAEGGSPR</sequence>
<dbReference type="PANTHER" id="PTHR34580:SF1">
    <property type="entry name" value="PROTEIN PAFC"/>
    <property type="match status" value="1"/>
</dbReference>
<feature type="domain" description="PafC HTH" evidence="2">
    <location>
        <begin position="7"/>
        <end position="119"/>
    </location>
</feature>
<keyword evidence="4" id="KW-1185">Reference proteome</keyword>
<accession>A0ABP8Z8C5</accession>
<comment type="caution">
    <text evidence="3">The sequence shown here is derived from an EMBL/GenBank/DDBJ whole genome shotgun (WGS) entry which is preliminary data.</text>
</comment>
<dbReference type="PIRSF" id="PIRSF016838">
    <property type="entry name" value="PafC"/>
    <property type="match status" value="1"/>
</dbReference>
<dbReference type="RefSeq" id="WP_345313364.1">
    <property type="nucleotide sequence ID" value="NZ_BAABIE010000008.1"/>
</dbReference>
<feature type="domain" description="WYL" evidence="1">
    <location>
        <begin position="143"/>
        <end position="209"/>
    </location>
</feature>
<dbReference type="InterPro" id="IPR043839">
    <property type="entry name" value="PafC_HTH"/>
</dbReference>
<dbReference type="Pfam" id="PF19187">
    <property type="entry name" value="HTH_PafC"/>
    <property type="match status" value="1"/>
</dbReference>
<reference evidence="4" key="1">
    <citation type="journal article" date="2019" name="Int. J. Syst. Evol. Microbiol.">
        <title>The Global Catalogue of Microorganisms (GCM) 10K type strain sequencing project: providing services to taxonomists for standard genome sequencing and annotation.</title>
        <authorList>
            <consortium name="The Broad Institute Genomics Platform"/>
            <consortium name="The Broad Institute Genome Sequencing Center for Infectious Disease"/>
            <person name="Wu L."/>
            <person name="Ma J."/>
        </authorList>
    </citation>
    <scope>NUCLEOTIDE SEQUENCE [LARGE SCALE GENOMIC DNA]</scope>
    <source>
        <strain evidence="4">JCM 18077</strain>
    </source>
</reference>
<dbReference type="InterPro" id="IPR028349">
    <property type="entry name" value="PafC-like"/>
</dbReference>
<protein>
    <submittedName>
        <fullName evidence="3">YafY family protein</fullName>
    </submittedName>
</protein>
<evidence type="ECO:0000313" key="4">
    <source>
        <dbReference type="Proteomes" id="UP001500822"/>
    </source>
</evidence>